<evidence type="ECO:0000256" key="2">
    <source>
        <dbReference type="ARBA" id="ARBA00023125"/>
    </source>
</evidence>
<dbReference type="InterPro" id="IPR036693">
    <property type="entry name" value="TF_LuxR_autoind-bd_dom_sf"/>
</dbReference>
<dbReference type="Gene3D" id="3.30.450.80">
    <property type="entry name" value="Transcription factor LuxR-like, autoinducer-binding domain"/>
    <property type="match status" value="1"/>
</dbReference>
<dbReference type="Gene3D" id="1.10.10.10">
    <property type="entry name" value="Winged helix-like DNA-binding domain superfamily/Winged helix DNA-binding domain"/>
    <property type="match status" value="1"/>
</dbReference>
<evidence type="ECO:0000256" key="1">
    <source>
        <dbReference type="ARBA" id="ARBA00023015"/>
    </source>
</evidence>
<dbReference type="PANTHER" id="PTHR44688:SF16">
    <property type="entry name" value="DNA-BINDING TRANSCRIPTIONAL ACTIVATOR DEVR_DOSR"/>
    <property type="match status" value="1"/>
</dbReference>
<dbReference type="SUPFAM" id="SSF75516">
    <property type="entry name" value="Pheromone-binding domain of LuxR-like quorum-sensing transcription factors"/>
    <property type="match status" value="1"/>
</dbReference>
<keyword evidence="2" id="KW-0238">DNA-binding</keyword>
<dbReference type="InterPro" id="IPR000792">
    <property type="entry name" value="Tscrpt_reg_LuxR_C"/>
</dbReference>
<evidence type="ECO:0000313" key="5">
    <source>
        <dbReference type="EMBL" id="MBW9051125.1"/>
    </source>
</evidence>
<feature type="domain" description="HTH luxR-type" evidence="4">
    <location>
        <begin position="172"/>
        <end position="237"/>
    </location>
</feature>
<evidence type="ECO:0000313" key="6">
    <source>
        <dbReference type="Proteomes" id="UP000717752"/>
    </source>
</evidence>
<dbReference type="SMART" id="SM00421">
    <property type="entry name" value="HTH_LUXR"/>
    <property type="match status" value="1"/>
</dbReference>
<dbReference type="EMBL" id="JAEUAK010000001">
    <property type="protein sequence ID" value="MBW9051125.1"/>
    <property type="molecule type" value="Genomic_DNA"/>
</dbReference>
<protein>
    <submittedName>
        <fullName evidence="5">Autoinducer binding domain-containing protein</fullName>
    </submittedName>
</protein>
<comment type="caution">
    <text evidence="5">The sequence shown here is derived from an EMBL/GenBank/DDBJ whole genome shotgun (WGS) entry which is preliminary data.</text>
</comment>
<reference evidence="5 6" key="1">
    <citation type="journal article" date="2021" name="MBio">
        <title>Poor Competitiveness of Bradyrhizobium in Pigeon Pea Root Colonization in Indian Soils.</title>
        <authorList>
            <person name="Chalasani D."/>
            <person name="Basu A."/>
            <person name="Pullabhotla S.V.S.R.N."/>
            <person name="Jorrin B."/>
            <person name="Neal A.L."/>
            <person name="Poole P.S."/>
            <person name="Podile A.R."/>
            <person name="Tkacz A."/>
        </authorList>
    </citation>
    <scope>NUCLEOTIDE SEQUENCE [LARGE SCALE GENOMIC DNA]</scope>
    <source>
        <strain evidence="5 6">HU56</strain>
    </source>
</reference>
<dbReference type="InterPro" id="IPR036388">
    <property type="entry name" value="WH-like_DNA-bd_sf"/>
</dbReference>
<evidence type="ECO:0000256" key="3">
    <source>
        <dbReference type="ARBA" id="ARBA00023163"/>
    </source>
</evidence>
<dbReference type="RefSeq" id="WP_220332662.1">
    <property type="nucleotide sequence ID" value="NZ_JAEUAK010000001.1"/>
</dbReference>
<dbReference type="InterPro" id="IPR005143">
    <property type="entry name" value="TF_LuxR_autoind-bd_dom"/>
</dbReference>
<organism evidence="5 6">
    <name type="scientific">Rhizobium mesosinicum</name>
    <dbReference type="NCBI Taxonomy" id="335017"/>
    <lineage>
        <taxon>Bacteria</taxon>
        <taxon>Pseudomonadati</taxon>
        <taxon>Pseudomonadota</taxon>
        <taxon>Alphaproteobacteria</taxon>
        <taxon>Hyphomicrobiales</taxon>
        <taxon>Rhizobiaceae</taxon>
        <taxon>Rhizobium/Agrobacterium group</taxon>
        <taxon>Rhizobium</taxon>
    </lineage>
</organism>
<proteinExistence type="predicted"/>
<dbReference type="SUPFAM" id="SSF46894">
    <property type="entry name" value="C-terminal effector domain of the bipartite response regulators"/>
    <property type="match status" value="1"/>
</dbReference>
<dbReference type="InterPro" id="IPR016032">
    <property type="entry name" value="Sig_transdc_resp-reg_C-effctor"/>
</dbReference>
<sequence length="269" mass="29927">MDREEILSFGSSAIDSATGLDDLHAVLYELRDRFAVAHLTYHTVRQAGSGDENILLTTADPAWRERYLERGYISIDPAVIEVRKTALPVDWGQLDRSSSVLRRYFKDLDKFGFGRRGYSIPCFSAEGEFGVLAFSADHIDDENWRRFSQRRAPDLAFLGQRLHVKVHSINQNPVSSPRLTPQGKRLLSLLAQGHAPKAIAGMTNLSIHTVRMHLDNAQARLGCRTKAEAVKRALDLRLISTNSRMLLMASLGLLAPDGPLSSIFDLACA</sequence>
<keyword evidence="1" id="KW-0805">Transcription regulation</keyword>
<gene>
    <name evidence="5" type="ORF">JNB85_01710</name>
</gene>
<dbReference type="PANTHER" id="PTHR44688">
    <property type="entry name" value="DNA-BINDING TRANSCRIPTIONAL ACTIVATOR DEVR_DOSR"/>
    <property type="match status" value="1"/>
</dbReference>
<accession>A0ABS7GMC9</accession>
<keyword evidence="3" id="KW-0804">Transcription</keyword>
<dbReference type="CDD" id="cd06170">
    <property type="entry name" value="LuxR_C_like"/>
    <property type="match status" value="1"/>
</dbReference>
<keyword evidence="6" id="KW-1185">Reference proteome</keyword>
<dbReference type="Pfam" id="PF00196">
    <property type="entry name" value="GerE"/>
    <property type="match status" value="1"/>
</dbReference>
<dbReference type="Pfam" id="PF03472">
    <property type="entry name" value="Autoind_bind"/>
    <property type="match status" value="1"/>
</dbReference>
<evidence type="ECO:0000259" key="4">
    <source>
        <dbReference type="PROSITE" id="PS50043"/>
    </source>
</evidence>
<dbReference type="PROSITE" id="PS50043">
    <property type="entry name" value="HTH_LUXR_2"/>
    <property type="match status" value="1"/>
</dbReference>
<name>A0ABS7GMC9_9HYPH</name>
<dbReference type="Proteomes" id="UP000717752">
    <property type="component" value="Unassembled WGS sequence"/>
</dbReference>